<evidence type="ECO:0000256" key="1">
    <source>
        <dbReference type="SAM" id="MobiDB-lite"/>
    </source>
</evidence>
<proteinExistence type="predicted"/>
<organism evidence="2">
    <name type="scientific">Ruegeria sp. PrR005</name>
    <dbReference type="NCBI Taxonomy" id="2706882"/>
    <lineage>
        <taxon>Bacteria</taxon>
        <taxon>Pseudomonadati</taxon>
        <taxon>Pseudomonadota</taxon>
        <taxon>Alphaproteobacteria</taxon>
        <taxon>Rhodobacterales</taxon>
        <taxon>Roseobacteraceae</taxon>
        <taxon>Ruegeria</taxon>
    </lineage>
</organism>
<comment type="caution">
    <text evidence="2">The sequence shown here is derived from an EMBL/GenBank/DDBJ whole genome shotgun (WGS) entry which is preliminary data.</text>
</comment>
<protein>
    <submittedName>
        <fullName evidence="2">Uncharacterized protein</fullName>
    </submittedName>
</protein>
<evidence type="ECO:0000313" key="2">
    <source>
        <dbReference type="EMBL" id="NDW47906.1"/>
    </source>
</evidence>
<name>A0A6B2NUT8_9RHOB</name>
<feature type="region of interest" description="Disordered" evidence="1">
    <location>
        <begin position="77"/>
        <end position="96"/>
    </location>
</feature>
<accession>A0A6B2NUT8</accession>
<gene>
    <name evidence="2" type="ORF">G0P99_23420</name>
</gene>
<dbReference type="RefSeq" id="WP_164132918.1">
    <property type="nucleotide sequence ID" value="NZ_JAAGOX010000057.1"/>
</dbReference>
<dbReference type="EMBL" id="JAAGOX010000057">
    <property type="protein sequence ID" value="NDW47906.1"/>
    <property type="molecule type" value="Genomic_DNA"/>
</dbReference>
<reference evidence="2" key="1">
    <citation type="submission" date="2020-02" db="EMBL/GenBank/DDBJ databases">
        <title>Delineation of the pyrene-degrading pathway in Roseobacter clade bacteria by genomic analysis.</title>
        <authorList>
            <person name="Zhou H."/>
            <person name="Wang H."/>
        </authorList>
    </citation>
    <scope>NUCLEOTIDE SEQUENCE</scope>
    <source>
        <strain evidence="2">PrR005</strain>
    </source>
</reference>
<sequence length="96" mass="10113">MTDEILVFVAKGTGIKAQARAALRGARLSCGEQLFVLAGPPPPGVTLVDRADRLAAIAPRLTPAELLFARAWLSGRAETPRTGEGADWDTPGYEAP</sequence>
<dbReference type="AlphaFoldDB" id="A0A6B2NUT8"/>